<dbReference type="Gene3D" id="1.10.510.10">
    <property type="entry name" value="Transferase(Phosphotransferase) domain 1"/>
    <property type="match status" value="2"/>
</dbReference>
<dbReference type="GO" id="GO:0000278">
    <property type="term" value="P:mitotic cell cycle"/>
    <property type="evidence" value="ECO:0007669"/>
    <property type="project" value="TreeGrafter"/>
</dbReference>
<keyword evidence="3" id="KW-0808">Transferase</keyword>
<dbReference type="AlphaFoldDB" id="A0A834G5Z2"/>
<dbReference type="SMART" id="SM01331">
    <property type="entry name" value="DUF3635"/>
    <property type="match status" value="1"/>
</dbReference>
<comment type="catalytic activity">
    <reaction evidence="8">
        <text>L-seryl-[protein] + ATP = O-phospho-L-seryl-[protein] + ADP + H(+)</text>
        <dbReference type="Rhea" id="RHEA:17989"/>
        <dbReference type="Rhea" id="RHEA-COMP:9863"/>
        <dbReference type="Rhea" id="RHEA-COMP:11604"/>
        <dbReference type="ChEBI" id="CHEBI:15378"/>
        <dbReference type="ChEBI" id="CHEBI:29999"/>
        <dbReference type="ChEBI" id="CHEBI:30616"/>
        <dbReference type="ChEBI" id="CHEBI:83421"/>
        <dbReference type="ChEBI" id="CHEBI:456216"/>
        <dbReference type="EC" id="2.7.11.1"/>
    </reaction>
</comment>
<gene>
    <name evidence="11" type="ORF">RHSIM_Rhsim11G0101500</name>
</gene>
<comment type="catalytic activity">
    <reaction evidence="7">
        <text>L-threonyl-[protein] + ATP = O-phospho-L-threonyl-[protein] + ADP + H(+)</text>
        <dbReference type="Rhea" id="RHEA:46608"/>
        <dbReference type="Rhea" id="RHEA-COMP:11060"/>
        <dbReference type="Rhea" id="RHEA-COMP:11605"/>
        <dbReference type="ChEBI" id="CHEBI:15378"/>
        <dbReference type="ChEBI" id="CHEBI:30013"/>
        <dbReference type="ChEBI" id="CHEBI:30616"/>
        <dbReference type="ChEBI" id="CHEBI:61977"/>
        <dbReference type="ChEBI" id="CHEBI:456216"/>
        <dbReference type="EC" id="2.7.11.1"/>
    </reaction>
</comment>
<reference evidence="11" key="1">
    <citation type="submission" date="2019-11" db="EMBL/GenBank/DDBJ databases">
        <authorList>
            <person name="Liu Y."/>
            <person name="Hou J."/>
            <person name="Li T.-Q."/>
            <person name="Guan C.-H."/>
            <person name="Wu X."/>
            <person name="Wu H.-Z."/>
            <person name="Ling F."/>
            <person name="Zhang R."/>
            <person name="Shi X.-G."/>
            <person name="Ren J.-P."/>
            <person name="Chen E.-F."/>
            <person name="Sun J.-M."/>
        </authorList>
    </citation>
    <scope>NUCLEOTIDE SEQUENCE</scope>
    <source>
        <strain evidence="11">Adult_tree_wgs_1</strain>
        <tissue evidence="11">Leaves</tissue>
    </source>
</reference>
<evidence type="ECO:0000256" key="4">
    <source>
        <dbReference type="ARBA" id="ARBA00022741"/>
    </source>
</evidence>
<evidence type="ECO:0000256" key="7">
    <source>
        <dbReference type="ARBA" id="ARBA00047899"/>
    </source>
</evidence>
<keyword evidence="2" id="KW-0723">Serine/threonine-protein kinase</keyword>
<sequence length="736" mass="82877">MGSTGTGGNAVDLWSELVAAEQEEQNRHPPLPQQRREPQFAMVYTRKIATDNTTTTQSDASKRLSSSSNRSRVSLAPTKRISWNRSLSTRGRTSIAVAACVEYQHEQRKPKRKTKPAIPRGKPAQPPNYEKERAYFQEVDSFELLEESPSPKKSGTWAMGIQSDDVAIPHMSTALRKWLISKKLNRSCGPSASLSKILQTPALPGLSNCRNGSNSSCLKTPSSLHIDSGLHMVKNKFNSSFTIKEFETLGDEGFEDIDKAVCKLSLTLEHGSLDGHHWDPFVALLAVCGQLSPSMLSDVFSKFWSYLNVHPTFPFDGKWKCLEHSDPETIIKVGEGTYGEAFEAGKAVCKIVPIDGDLRVNGEVQKRSDELLEEAILSRTLNHLRAHDSQVSNSCTTFIQTLGLSVCQGPYDVALIRAWEEWDGKHGSENDHPKEFPEKQCYVVFVQEHGGKDLESFVLLNFDEARSLLVQVTVALAVAEAAYEFEHRDLHWGNILLSRKDSATLLFTMEGKPIFIRTFGLVVSIIDFTLSRINTGDDILFLDLSSDPELFEGPKGDKQSETYRKMRDVTEDCWEGSDTSWDMRHTSKWGGHHPTKEYQISSILFRAALTHGFWDEFMIDNGVPNTQAIPCFGSFAFAIGHSALHFASSCGIGAAKKFMQLHKVWQHMAFWFRFPKTNVLWLQYLVDILLLKKSYDRTTKDERDMRSLKKRLNSCNSAREATSDPFFRDLFVDHAM</sequence>
<keyword evidence="6" id="KW-0067">ATP-binding</keyword>
<evidence type="ECO:0000256" key="6">
    <source>
        <dbReference type="ARBA" id="ARBA00022840"/>
    </source>
</evidence>
<dbReference type="GO" id="GO:0005524">
    <property type="term" value="F:ATP binding"/>
    <property type="evidence" value="ECO:0007669"/>
    <property type="project" value="UniProtKB-KW"/>
</dbReference>
<evidence type="ECO:0000256" key="1">
    <source>
        <dbReference type="ARBA" id="ARBA00012513"/>
    </source>
</evidence>
<dbReference type="InterPro" id="IPR000719">
    <property type="entry name" value="Prot_kinase_dom"/>
</dbReference>
<dbReference type="PANTHER" id="PTHR24419">
    <property type="entry name" value="INTERLEUKIN-1 RECEPTOR-ASSOCIATED KINASE"/>
    <property type="match status" value="1"/>
</dbReference>
<feature type="domain" description="Protein kinase" evidence="10">
    <location>
        <begin position="327"/>
        <end position="727"/>
    </location>
</feature>
<name>A0A834G5Z2_RHOSS</name>
<organism evidence="11 12">
    <name type="scientific">Rhododendron simsii</name>
    <name type="common">Sims's rhododendron</name>
    <dbReference type="NCBI Taxonomy" id="118357"/>
    <lineage>
        <taxon>Eukaryota</taxon>
        <taxon>Viridiplantae</taxon>
        <taxon>Streptophyta</taxon>
        <taxon>Embryophyta</taxon>
        <taxon>Tracheophyta</taxon>
        <taxon>Spermatophyta</taxon>
        <taxon>Magnoliopsida</taxon>
        <taxon>eudicotyledons</taxon>
        <taxon>Gunneridae</taxon>
        <taxon>Pentapetalae</taxon>
        <taxon>asterids</taxon>
        <taxon>Ericales</taxon>
        <taxon>Ericaceae</taxon>
        <taxon>Ericoideae</taxon>
        <taxon>Rhodoreae</taxon>
        <taxon>Rhododendron</taxon>
    </lineage>
</organism>
<evidence type="ECO:0000256" key="3">
    <source>
        <dbReference type="ARBA" id="ARBA00022679"/>
    </source>
</evidence>
<dbReference type="SUPFAM" id="SSF56112">
    <property type="entry name" value="Protein kinase-like (PK-like)"/>
    <property type="match status" value="1"/>
</dbReference>
<dbReference type="InterPro" id="IPR024604">
    <property type="entry name" value="GSG2_C"/>
</dbReference>
<keyword evidence="4" id="KW-0547">Nucleotide-binding</keyword>
<protein>
    <recommendedName>
        <fullName evidence="1">non-specific serine/threonine protein kinase</fullName>
        <ecNumber evidence="1">2.7.11.1</ecNumber>
    </recommendedName>
</protein>
<dbReference type="Pfam" id="PF12330">
    <property type="entry name" value="Haspin_kinase"/>
    <property type="match status" value="1"/>
</dbReference>
<feature type="region of interest" description="Disordered" evidence="9">
    <location>
        <begin position="106"/>
        <end position="128"/>
    </location>
</feature>
<evidence type="ECO:0000256" key="8">
    <source>
        <dbReference type="ARBA" id="ARBA00048679"/>
    </source>
</evidence>
<dbReference type="GO" id="GO:0035556">
    <property type="term" value="P:intracellular signal transduction"/>
    <property type="evidence" value="ECO:0007669"/>
    <property type="project" value="TreeGrafter"/>
</dbReference>
<evidence type="ECO:0000256" key="2">
    <source>
        <dbReference type="ARBA" id="ARBA00022527"/>
    </source>
</evidence>
<dbReference type="GO" id="GO:0072354">
    <property type="term" value="F:histone H3T3 kinase activity"/>
    <property type="evidence" value="ECO:0007669"/>
    <property type="project" value="TreeGrafter"/>
</dbReference>
<comment type="caution">
    <text evidence="11">The sequence shown here is derived from an EMBL/GenBank/DDBJ whole genome shotgun (WGS) entry which is preliminary data.</text>
</comment>
<keyword evidence="12" id="KW-1185">Reference proteome</keyword>
<feature type="compositionally biased region" description="Low complexity" evidence="9">
    <location>
        <begin position="63"/>
        <end position="74"/>
    </location>
</feature>
<evidence type="ECO:0000256" key="5">
    <source>
        <dbReference type="ARBA" id="ARBA00022777"/>
    </source>
</evidence>
<dbReference type="EC" id="2.7.11.1" evidence="1"/>
<dbReference type="OrthoDB" id="21018at2759"/>
<accession>A0A834G5Z2</accession>
<dbReference type="Gene3D" id="3.30.200.20">
    <property type="entry name" value="Phosphorylase Kinase, domain 1"/>
    <property type="match status" value="1"/>
</dbReference>
<dbReference type="GO" id="GO:0005737">
    <property type="term" value="C:cytoplasm"/>
    <property type="evidence" value="ECO:0007669"/>
    <property type="project" value="TreeGrafter"/>
</dbReference>
<feature type="region of interest" description="Disordered" evidence="9">
    <location>
        <begin position="20"/>
        <end position="75"/>
    </location>
</feature>
<keyword evidence="5" id="KW-0418">Kinase</keyword>
<proteinExistence type="predicted"/>
<evidence type="ECO:0000256" key="9">
    <source>
        <dbReference type="SAM" id="MobiDB-lite"/>
    </source>
</evidence>
<dbReference type="InterPro" id="IPR011009">
    <property type="entry name" value="Kinase-like_dom_sf"/>
</dbReference>
<evidence type="ECO:0000313" key="11">
    <source>
        <dbReference type="EMBL" id="KAF7126477.1"/>
    </source>
</evidence>
<dbReference type="PANTHER" id="PTHR24419:SF18">
    <property type="entry name" value="SERINE_THREONINE-PROTEIN KINASE HASPIN"/>
    <property type="match status" value="1"/>
</dbReference>
<dbReference type="Proteomes" id="UP000626092">
    <property type="component" value="Unassembled WGS sequence"/>
</dbReference>
<dbReference type="FunFam" id="3.30.200.20:FF:000605">
    <property type="entry name" value="Serine/threonine-protein kinase haspin-like protein"/>
    <property type="match status" value="1"/>
</dbReference>
<dbReference type="PROSITE" id="PS50011">
    <property type="entry name" value="PROTEIN_KINASE_DOM"/>
    <property type="match status" value="1"/>
</dbReference>
<evidence type="ECO:0000313" key="12">
    <source>
        <dbReference type="Proteomes" id="UP000626092"/>
    </source>
</evidence>
<dbReference type="GO" id="GO:0005634">
    <property type="term" value="C:nucleus"/>
    <property type="evidence" value="ECO:0007669"/>
    <property type="project" value="TreeGrafter"/>
</dbReference>
<dbReference type="EMBL" id="WJXA01000011">
    <property type="protein sequence ID" value="KAF7126477.1"/>
    <property type="molecule type" value="Genomic_DNA"/>
</dbReference>
<evidence type="ECO:0000259" key="10">
    <source>
        <dbReference type="PROSITE" id="PS50011"/>
    </source>
</evidence>